<name>A0ABS1DYY8_RUBGE</name>
<dbReference type="EMBL" id="NRRU01000080">
    <property type="protein sequence ID" value="MBK1714773.1"/>
    <property type="molecule type" value="Genomic_DNA"/>
</dbReference>
<dbReference type="RefSeq" id="WP_200230482.1">
    <property type="nucleotide sequence ID" value="NZ_NRRT01000047.1"/>
</dbReference>
<accession>A0ABS1DYY8</accession>
<proteinExistence type="predicted"/>
<dbReference type="Proteomes" id="UP001041814">
    <property type="component" value="Unassembled WGS sequence"/>
</dbReference>
<gene>
    <name evidence="1" type="ORF">CKO43_18595</name>
</gene>
<reference evidence="1" key="1">
    <citation type="submission" date="2017-08" db="EMBL/GenBank/DDBJ databases">
        <authorList>
            <person name="Imhoff J.F."/>
            <person name="Rahn T."/>
            <person name="Kuenzel S."/>
            <person name="Neulinger S.C."/>
        </authorList>
    </citation>
    <scope>NUCLEOTIDE SEQUENCE</scope>
    <source>
        <strain evidence="1">IM 151</strain>
    </source>
</reference>
<evidence type="ECO:0000313" key="2">
    <source>
        <dbReference type="Proteomes" id="UP001041814"/>
    </source>
</evidence>
<sequence length="140" mass="15937">MEDRHDLQRFVDAQDAVMDRVLAEITSGRKTTHWMWFVFPQLASLGRSSMARLYGLHGREEALAYWQHPVLGARLRQCCEALLAAPGGKSALQIFGSPDDLKLRSSLTLFGAVVPEEPLFDRLLQRFYEGHRDPLTLEQL</sequence>
<dbReference type="SUPFAM" id="SSF140736">
    <property type="entry name" value="Rv1873-like"/>
    <property type="match status" value="1"/>
</dbReference>
<dbReference type="PIRSF" id="PIRSF008546">
    <property type="entry name" value="UCP008546"/>
    <property type="match status" value="1"/>
</dbReference>
<dbReference type="InterPro" id="IPR014937">
    <property type="entry name" value="DUF1810"/>
</dbReference>
<keyword evidence="2" id="KW-1185">Reference proteome</keyword>
<organism evidence="1 2">
    <name type="scientific">Rubrivivax gelatinosus</name>
    <name type="common">Rhodocyclus gelatinosus</name>
    <name type="synonym">Rhodopseudomonas gelatinosa</name>
    <dbReference type="NCBI Taxonomy" id="28068"/>
    <lineage>
        <taxon>Bacteria</taxon>
        <taxon>Pseudomonadati</taxon>
        <taxon>Pseudomonadota</taxon>
        <taxon>Betaproteobacteria</taxon>
        <taxon>Burkholderiales</taxon>
        <taxon>Sphaerotilaceae</taxon>
        <taxon>Rubrivivax</taxon>
    </lineage>
</organism>
<comment type="caution">
    <text evidence="1">The sequence shown here is derived from an EMBL/GenBank/DDBJ whole genome shotgun (WGS) entry which is preliminary data.</text>
</comment>
<dbReference type="InterPro" id="IPR036287">
    <property type="entry name" value="Rv1873-like_sf"/>
</dbReference>
<protein>
    <submittedName>
        <fullName evidence="1">Calpastatin</fullName>
    </submittedName>
</protein>
<reference evidence="1" key="2">
    <citation type="journal article" date="2020" name="Microorganisms">
        <title>Osmotic Adaptation and Compatible Solute Biosynthesis of Phototrophic Bacteria as Revealed from Genome Analyses.</title>
        <authorList>
            <person name="Imhoff J.F."/>
            <person name="Rahn T."/>
            <person name="Kunzel S."/>
            <person name="Keller A."/>
            <person name="Neulinger S.C."/>
        </authorList>
    </citation>
    <scope>NUCLEOTIDE SEQUENCE</scope>
    <source>
        <strain evidence="1">IM 151</strain>
    </source>
</reference>
<dbReference type="Pfam" id="PF08837">
    <property type="entry name" value="DUF1810"/>
    <property type="match status" value="1"/>
</dbReference>
<dbReference type="Gene3D" id="1.25.40.380">
    <property type="entry name" value="Protein of unknown function DUF1810"/>
    <property type="match status" value="1"/>
</dbReference>
<evidence type="ECO:0000313" key="1">
    <source>
        <dbReference type="EMBL" id="MBK1714773.1"/>
    </source>
</evidence>